<reference evidence="15 16" key="1">
    <citation type="journal article" date="2017" name="Curr. Biol.">
        <title>Genome architecture and evolution of a unichromosomal asexual nematode.</title>
        <authorList>
            <person name="Fradin H."/>
            <person name="Zegar C."/>
            <person name="Gutwein M."/>
            <person name="Lucas J."/>
            <person name="Kovtun M."/>
            <person name="Corcoran D."/>
            <person name="Baugh L.R."/>
            <person name="Kiontke K."/>
            <person name="Gunsalus K."/>
            <person name="Fitch D.H."/>
            <person name="Piano F."/>
        </authorList>
    </citation>
    <scope>NUCLEOTIDE SEQUENCE [LARGE SCALE GENOMIC DNA]</scope>
    <source>
        <strain evidence="15">PF1309</strain>
    </source>
</reference>
<keyword evidence="12" id="KW-0739">Sodium transport</keyword>
<evidence type="ECO:0000256" key="2">
    <source>
        <dbReference type="ARBA" id="ARBA00007193"/>
    </source>
</evidence>
<dbReference type="Gene3D" id="2.10.25.10">
    <property type="entry name" value="Laminin"/>
    <property type="match status" value="1"/>
</dbReference>
<evidence type="ECO:0000256" key="13">
    <source>
        <dbReference type="ARBA" id="ARBA00023303"/>
    </source>
</evidence>
<protein>
    <recommendedName>
        <fullName evidence="14">EGF-like domain-containing protein</fullName>
    </recommendedName>
</protein>
<keyword evidence="13" id="KW-0407">Ion channel</keyword>
<evidence type="ECO:0000259" key="14">
    <source>
        <dbReference type="PROSITE" id="PS00022"/>
    </source>
</evidence>
<keyword evidence="16" id="KW-1185">Reference proteome</keyword>
<evidence type="ECO:0000256" key="7">
    <source>
        <dbReference type="ARBA" id="ARBA00023053"/>
    </source>
</evidence>
<comment type="similarity">
    <text evidence="2">Belongs to the amiloride-sensitive sodium channel (TC 1.A.6) family.</text>
</comment>
<keyword evidence="5" id="KW-0812">Transmembrane</keyword>
<dbReference type="GO" id="GO:0005272">
    <property type="term" value="F:sodium channel activity"/>
    <property type="evidence" value="ECO:0007669"/>
    <property type="project" value="UniProtKB-KW"/>
</dbReference>
<gene>
    <name evidence="15" type="ORF">WR25_06325</name>
</gene>
<dbReference type="STRING" id="2018661.A0A2A2JEQ1"/>
<evidence type="ECO:0000256" key="10">
    <source>
        <dbReference type="ARBA" id="ARBA00023157"/>
    </source>
</evidence>
<dbReference type="Proteomes" id="UP000218231">
    <property type="component" value="Unassembled WGS sequence"/>
</dbReference>
<dbReference type="OrthoDB" id="5800348at2759"/>
<evidence type="ECO:0000313" key="16">
    <source>
        <dbReference type="Proteomes" id="UP000218231"/>
    </source>
</evidence>
<keyword evidence="4" id="KW-0894">Sodium channel</keyword>
<keyword evidence="9" id="KW-0472">Membrane</keyword>
<dbReference type="AlphaFoldDB" id="A0A2A2JEQ1"/>
<comment type="caution">
    <text evidence="15">The sequence shown here is derived from an EMBL/GenBank/DDBJ whole genome shotgun (WGS) entry which is preliminary data.</text>
</comment>
<evidence type="ECO:0000256" key="1">
    <source>
        <dbReference type="ARBA" id="ARBA00004141"/>
    </source>
</evidence>
<accession>A0A2A2JEQ1</accession>
<feature type="domain" description="EGF-like" evidence="14">
    <location>
        <begin position="17"/>
        <end position="28"/>
    </location>
</feature>
<proteinExistence type="inferred from homology"/>
<dbReference type="InterPro" id="IPR001873">
    <property type="entry name" value="ENaC"/>
</dbReference>
<dbReference type="SUPFAM" id="SSF57196">
    <property type="entry name" value="EGF/Laminin"/>
    <property type="match status" value="1"/>
</dbReference>
<dbReference type="EMBL" id="LIAE01010484">
    <property type="protein sequence ID" value="PAV60111.1"/>
    <property type="molecule type" value="Genomic_DNA"/>
</dbReference>
<keyword evidence="10" id="KW-1015">Disulfide bond</keyword>
<keyword evidence="11" id="KW-0325">Glycoprotein</keyword>
<keyword evidence="6" id="KW-1133">Transmembrane helix</keyword>
<organism evidence="15 16">
    <name type="scientific">Diploscapter pachys</name>
    <dbReference type="NCBI Taxonomy" id="2018661"/>
    <lineage>
        <taxon>Eukaryota</taxon>
        <taxon>Metazoa</taxon>
        <taxon>Ecdysozoa</taxon>
        <taxon>Nematoda</taxon>
        <taxon>Chromadorea</taxon>
        <taxon>Rhabditida</taxon>
        <taxon>Rhabditina</taxon>
        <taxon>Rhabditomorpha</taxon>
        <taxon>Rhabditoidea</taxon>
        <taxon>Rhabditidae</taxon>
        <taxon>Diploscapter</taxon>
    </lineage>
</organism>
<evidence type="ECO:0000256" key="12">
    <source>
        <dbReference type="ARBA" id="ARBA00023201"/>
    </source>
</evidence>
<keyword evidence="7" id="KW-0915">Sodium</keyword>
<dbReference type="PRINTS" id="PR01078">
    <property type="entry name" value="AMINACHANNEL"/>
</dbReference>
<dbReference type="PROSITE" id="PS00010">
    <property type="entry name" value="ASX_HYDROXYL"/>
    <property type="match status" value="1"/>
</dbReference>
<dbReference type="InterPro" id="IPR000152">
    <property type="entry name" value="EGF-type_Asp/Asn_hydroxyl_site"/>
</dbReference>
<name>A0A2A2JEQ1_9BILA</name>
<dbReference type="GO" id="GO:0016020">
    <property type="term" value="C:membrane"/>
    <property type="evidence" value="ECO:0007669"/>
    <property type="project" value="UniProtKB-SubCell"/>
</dbReference>
<evidence type="ECO:0000313" key="15">
    <source>
        <dbReference type="EMBL" id="PAV60111.1"/>
    </source>
</evidence>
<evidence type="ECO:0000256" key="5">
    <source>
        <dbReference type="ARBA" id="ARBA00022692"/>
    </source>
</evidence>
<keyword evidence="3" id="KW-0813">Transport</keyword>
<evidence type="ECO:0000256" key="9">
    <source>
        <dbReference type="ARBA" id="ARBA00023136"/>
    </source>
</evidence>
<evidence type="ECO:0000256" key="4">
    <source>
        <dbReference type="ARBA" id="ARBA00022461"/>
    </source>
</evidence>
<comment type="subcellular location">
    <subcellularLocation>
        <location evidence="1">Membrane</location>
        <topology evidence="1">Multi-pass membrane protein</topology>
    </subcellularLocation>
</comment>
<evidence type="ECO:0000256" key="6">
    <source>
        <dbReference type="ARBA" id="ARBA00022989"/>
    </source>
</evidence>
<evidence type="ECO:0000256" key="11">
    <source>
        <dbReference type="ARBA" id="ARBA00023180"/>
    </source>
</evidence>
<sequence length="169" mass="19789">MKDGAAECIDGINSFICNCSDQWVGEHCEMNKIIEQVLLNIFGEVRLDMVPLLEELLKNPTLIKDMVSFIIGLRGYFDRLPFSWNYDDMFDLVAYEDKEIIKEEYTSMWNDVVLGNCFTLNHLFFVPNKTFDYRDIGRNQGLRAKLRISYEEYMPWTDTAGISVYVHNK</sequence>
<dbReference type="CDD" id="cd00054">
    <property type="entry name" value="EGF_CA"/>
    <property type="match status" value="1"/>
</dbReference>
<dbReference type="PROSITE" id="PS00022">
    <property type="entry name" value="EGF_1"/>
    <property type="match status" value="1"/>
</dbReference>
<dbReference type="InterPro" id="IPR000742">
    <property type="entry name" value="EGF"/>
</dbReference>
<evidence type="ECO:0000256" key="3">
    <source>
        <dbReference type="ARBA" id="ARBA00022448"/>
    </source>
</evidence>
<keyword evidence="8" id="KW-0406">Ion transport</keyword>
<evidence type="ECO:0000256" key="8">
    <source>
        <dbReference type="ARBA" id="ARBA00023065"/>
    </source>
</evidence>